<keyword evidence="4" id="KW-1185">Reference proteome</keyword>
<protein>
    <submittedName>
        <fullName evidence="3">Uncharacterized protein</fullName>
    </submittedName>
</protein>
<keyword evidence="2" id="KW-0812">Transmembrane</keyword>
<dbReference type="EMBL" id="BMDC01000001">
    <property type="protein sequence ID" value="GGH60159.1"/>
    <property type="molecule type" value="Genomic_DNA"/>
</dbReference>
<evidence type="ECO:0000256" key="1">
    <source>
        <dbReference type="SAM" id="MobiDB-lite"/>
    </source>
</evidence>
<organism evidence="3 4">
    <name type="scientific">Rothia aerolata</name>
    <dbReference type="NCBI Taxonomy" id="1812262"/>
    <lineage>
        <taxon>Bacteria</taxon>
        <taxon>Bacillati</taxon>
        <taxon>Actinomycetota</taxon>
        <taxon>Actinomycetes</taxon>
        <taxon>Micrococcales</taxon>
        <taxon>Micrococcaceae</taxon>
        <taxon>Rothia</taxon>
    </lineage>
</organism>
<feature type="region of interest" description="Disordered" evidence="1">
    <location>
        <begin position="277"/>
        <end position="322"/>
    </location>
</feature>
<keyword evidence="2" id="KW-1133">Transmembrane helix</keyword>
<feature type="transmembrane region" description="Helical" evidence="2">
    <location>
        <begin position="117"/>
        <end position="138"/>
    </location>
</feature>
<name>A0A917IRB4_9MICC</name>
<proteinExistence type="predicted"/>
<accession>A0A917IRB4</accession>
<feature type="transmembrane region" description="Helical" evidence="2">
    <location>
        <begin position="89"/>
        <end position="111"/>
    </location>
</feature>
<gene>
    <name evidence="3" type="ORF">GCM10007359_08070</name>
</gene>
<dbReference type="Proteomes" id="UP000600171">
    <property type="component" value="Unassembled WGS sequence"/>
</dbReference>
<feature type="region of interest" description="Disordered" evidence="1">
    <location>
        <begin position="143"/>
        <end position="169"/>
    </location>
</feature>
<comment type="caution">
    <text evidence="3">The sequence shown here is derived from an EMBL/GenBank/DDBJ whole genome shotgun (WGS) entry which is preliminary data.</text>
</comment>
<keyword evidence="2" id="KW-0472">Membrane</keyword>
<sequence>MNLTWLGASSVLLLLALTMFIAVPRIVRSRSPLASICAEKEATDILAEEAESTPAPLTFPGHQTDFAGEAAQAPSSQYQPQVLIKRGRVALFGGAVISLAAAAVLALLALISQLSWWLPLALLLVSAFSLAILRILAVRDSKKRGRRRRSREQESPLVLTKAAPAPAEAEQIETVSEAPLQPVRSKVKPLAQPPVELSVAPAQVPTRQAGQAPLSFAAKSLRYARTHRLEHRPNLQGTAGSREMTLREETGEKFIPATSGWQPTEVPQPTYLDVEEVQRELPAPIDTDHYEKSRSKSLAEAQRLGEEEAGFQLDDILARRRA</sequence>
<dbReference type="RefSeq" id="WP_188359016.1">
    <property type="nucleotide sequence ID" value="NZ_BMDC01000001.1"/>
</dbReference>
<reference evidence="3 4" key="1">
    <citation type="journal article" date="2014" name="Int. J. Syst. Evol. Microbiol.">
        <title>Complete genome sequence of Corynebacterium casei LMG S-19264T (=DSM 44701T), isolated from a smear-ripened cheese.</title>
        <authorList>
            <consortium name="US DOE Joint Genome Institute (JGI-PGF)"/>
            <person name="Walter F."/>
            <person name="Albersmeier A."/>
            <person name="Kalinowski J."/>
            <person name="Ruckert C."/>
        </authorList>
    </citation>
    <scope>NUCLEOTIDE SEQUENCE [LARGE SCALE GENOMIC DNA]</scope>
    <source>
        <strain evidence="3 4">CCM 8669</strain>
    </source>
</reference>
<evidence type="ECO:0000256" key="2">
    <source>
        <dbReference type="SAM" id="Phobius"/>
    </source>
</evidence>
<feature type="transmembrane region" description="Helical" evidence="2">
    <location>
        <begin position="6"/>
        <end position="23"/>
    </location>
</feature>
<dbReference type="AlphaFoldDB" id="A0A917IRB4"/>
<evidence type="ECO:0000313" key="4">
    <source>
        <dbReference type="Proteomes" id="UP000600171"/>
    </source>
</evidence>
<evidence type="ECO:0000313" key="3">
    <source>
        <dbReference type="EMBL" id="GGH60159.1"/>
    </source>
</evidence>